<dbReference type="EnsemblPlants" id="Bo00706s030.1">
    <property type="protein sequence ID" value="Bo00706s030.1"/>
    <property type="gene ID" value="Bo00706s030"/>
</dbReference>
<dbReference type="Pfam" id="PF02902">
    <property type="entry name" value="Peptidase_C48"/>
    <property type="match status" value="1"/>
</dbReference>
<dbReference type="GO" id="GO:0008234">
    <property type="term" value="F:cysteine-type peptidase activity"/>
    <property type="evidence" value="ECO:0007669"/>
    <property type="project" value="InterPro"/>
</dbReference>
<keyword evidence="2" id="KW-0378">Hydrolase</keyword>
<proteinExistence type="predicted"/>
<dbReference type="Gramene" id="Bo00706s030.1">
    <property type="protein sequence ID" value="Bo00706s030.1"/>
    <property type="gene ID" value="Bo00706s030"/>
</dbReference>
<evidence type="ECO:0000256" key="2">
    <source>
        <dbReference type="ARBA" id="ARBA00022801"/>
    </source>
</evidence>
<protein>
    <recommendedName>
        <fullName evidence="3">Ubiquitin-like protease family profile domain-containing protein</fullName>
    </recommendedName>
</protein>
<evidence type="ECO:0000313" key="5">
    <source>
        <dbReference type="Proteomes" id="UP000032141"/>
    </source>
</evidence>
<evidence type="ECO:0000256" key="1">
    <source>
        <dbReference type="ARBA" id="ARBA00022670"/>
    </source>
</evidence>
<name>A0A0D2ZQP8_BRAOL</name>
<dbReference type="AlphaFoldDB" id="A0A0D2ZQP8"/>
<sequence>MEDRFEKWCDDIYFPFDVRLNGLDSHAEWLQKEVKAIQRQFASQHQISASIDRERSKSIDGKEPASTAKHLVGFIYHIFSLYFDPRVVGSGVSWSKVMISSELTIRGRYEEEAIVRRASSPVDRYIREASTLEDYDRSMYILYHRPMSRCEMRDLFPADFKPKASPNYKITPDEKDWETDESKWLTDSHMTSAMLMFHKRSMKDPSPYSSSRITFLEHWFVKMWVRDYKKYDPKTWEFSDTYKKVFNGNNPPEFPDNKKWLMDVDRLYLCHLINGNHLVALEVDLLKK</sequence>
<dbReference type="InterPro" id="IPR003653">
    <property type="entry name" value="Peptidase_C48_C"/>
</dbReference>
<accession>A0A0D2ZQP8</accession>
<keyword evidence="5" id="KW-1185">Reference proteome</keyword>
<keyword evidence="1" id="KW-0645">Protease</keyword>
<evidence type="ECO:0000313" key="4">
    <source>
        <dbReference type="EnsemblPlants" id="Bo00706s030.1"/>
    </source>
</evidence>
<dbReference type="Proteomes" id="UP000032141">
    <property type="component" value="Unassembled WGS sequence"/>
</dbReference>
<evidence type="ECO:0000259" key="3">
    <source>
        <dbReference type="Pfam" id="PF02902"/>
    </source>
</evidence>
<organism evidence="4 5">
    <name type="scientific">Brassica oleracea var. oleracea</name>
    <dbReference type="NCBI Taxonomy" id="109376"/>
    <lineage>
        <taxon>Eukaryota</taxon>
        <taxon>Viridiplantae</taxon>
        <taxon>Streptophyta</taxon>
        <taxon>Embryophyta</taxon>
        <taxon>Tracheophyta</taxon>
        <taxon>Spermatophyta</taxon>
        <taxon>Magnoliopsida</taxon>
        <taxon>eudicotyledons</taxon>
        <taxon>Gunneridae</taxon>
        <taxon>Pentapetalae</taxon>
        <taxon>rosids</taxon>
        <taxon>malvids</taxon>
        <taxon>Brassicales</taxon>
        <taxon>Brassicaceae</taxon>
        <taxon>Brassiceae</taxon>
        <taxon>Brassica</taxon>
    </lineage>
</organism>
<feature type="domain" description="Ubiquitin-like protease family profile" evidence="3">
    <location>
        <begin position="183"/>
        <end position="288"/>
    </location>
</feature>
<dbReference type="HOGENOM" id="CLU_967564_0_0_1"/>
<reference evidence="4" key="1">
    <citation type="journal article" date="2014" name="Genome Biol.">
        <title>Transcriptome and methylome profiling reveals relics of genome dominance in the mesopolyploid Brassica oleracea.</title>
        <authorList>
            <person name="Parkin I.A."/>
            <person name="Koh C."/>
            <person name="Tang H."/>
            <person name="Robinson S.J."/>
            <person name="Kagale S."/>
            <person name="Clarke W.E."/>
            <person name="Town C.D."/>
            <person name="Nixon J."/>
            <person name="Krishnakumar V."/>
            <person name="Bidwell S.L."/>
            <person name="Denoeud F."/>
            <person name="Belcram H."/>
            <person name="Links M.G."/>
            <person name="Just J."/>
            <person name="Clarke C."/>
            <person name="Bender T."/>
            <person name="Huebert T."/>
            <person name="Mason A.S."/>
            <person name="Pires J.C."/>
            <person name="Barker G."/>
            <person name="Moore J."/>
            <person name="Walley P.G."/>
            <person name="Manoli S."/>
            <person name="Batley J."/>
            <person name="Edwards D."/>
            <person name="Nelson M.N."/>
            <person name="Wang X."/>
            <person name="Paterson A.H."/>
            <person name="King G."/>
            <person name="Bancroft I."/>
            <person name="Chalhoub B."/>
            <person name="Sharpe A.G."/>
        </authorList>
    </citation>
    <scope>NUCLEOTIDE SEQUENCE [LARGE SCALE GENOMIC DNA]</scope>
    <source>
        <strain evidence="4">cv. TO1000</strain>
    </source>
</reference>
<reference evidence="4" key="2">
    <citation type="submission" date="2015-06" db="UniProtKB">
        <authorList>
            <consortium name="EnsemblPlants"/>
        </authorList>
    </citation>
    <scope>IDENTIFICATION</scope>
</reference>
<dbReference type="GO" id="GO:0006508">
    <property type="term" value="P:proteolysis"/>
    <property type="evidence" value="ECO:0007669"/>
    <property type="project" value="UniProtKB-KW"/>
</dbReference>